<keyword evidence="4" id="KW-0378">Hydrolase</keyword>
<dbReference type="OrthoDB" id="9807502at2"/>
<evidence type="ECO:0000256" key="1">
    <source>
        <dbReference type="ARBA" id="ARBA00005213"/>
    </source>
</evidence>
<accession>A0A2Z4G6P7</accession>
<dbReference type="Pfam" id="PF02274">
    <property type="entry name" value="ADI"/>
    <property type="match status" value="1"/>
</dbReference>
<evidence type="ECO:0000256" key="5">
    <source>
        <dbReference type="ARBA" id="ARBA00049429"/>
    </source>
</evidence>
<protein>
    <recommendedName>
        <fullName evidence="3">arginine deiminase</fullName>
        <ecNumber evidence="3">3.5.3.6</ecNumber>
    </recommendedName>
</protein>
<dbReference type="KEGG" id="als:DJ013_00965"/>
<reference evidence="6 7" key="1">
    <citation type="submission" date="2018-05" db="EMBL/GenBank/DDBJ databases">
        <title>Complete genome sequence of Arcticibacterium luteifluviistationis SM1504T, a cytophagaceae bacterium isolated from Arctic surface seawater.</title>
        <authorList>
            <person name="Li Y."/>
            <person name="Qin Q.-L."/>
        </authorList>
    </citation>
    <scope>NUCLEOTIDE SEQUENCE [LARGE SCALE GENOMIC DNA]</scope>
    <source>
        <strain evidence="6 7">SM1504</strain>
    </source>
</reference>
<dbReference type="RefSeq" id="WP_111369930.1">
    <property type="nucleotide sequence ID" value="NZ_CP029480.1"/>
</dbReference>
<dbReference type="Gene3D" id="3.75.10.10">
    <property type="entry name" value="L-arginine/glycine Amidinotransferase, Chain A"/>
    <property type="match status" value="1"/>
</dbReference>
<comment type="catalytic activity">
    <reaction evidence="5">
        <text>L-arginine + H2O = L-citrulline + NH4(+)</text>
        <dbReference type="Rhea" id="RHEA:19597"/>
        <dbReference type="ChEBI" id="CHEBI:15377"/>
        <dbReference type="ChEBI" id="CHEBI:28938"/>
        <dbReference type="ChEBI" id="CHEBI:32682"/>
        <dbReference type="ChEBI" id="CHEBI:57743"/>
        <dbReference type="EC" id="3.5.3.6"/>
    </reaction>
</comment>
<keyword evidence="7" id="KW-1185">Reference proteome</keyword>
<evidence type="ECO:0000313" key="7">
    <source>
        <dbReference type="Proteomes" id="UP000249873"/>
    </source>
</evidence>
<organism evidence="6 7">
    <name type="scientific">Arcticibacterium luteifluviistationis</name>
    <dbReference type="NCBI Taxonomy" id="1784714"/>
    <lineage>
        <taxon>Bacteria</taxon>
        <taxon>Pseudomonadati</taxon>
        <taxon>Bacteroidota</taxon>
        <taxon>Cytophagia</taxon>
        <taxon>Cytophagales</taxon>
        <taxon>Leadbetterellaceae</taxon>
        <taxon>Arcticibacterium</taxon>
    </lineage>
</organism>
<sequence length="476" mass="54434">MDFQVNSEVATLQKLIIHSPDSGLGKVVPSKAQDWLFEDIVHLETMRKEEYDYYVKLLLYFLDTDKIKGKLHKIDGAADRGFFIPGHKAYFQSDKVIEFEVLLKEVLTNTAIKNQLIAAVSAIEECSYKEMEQFLTFSDLELTRLLITGMTSAGDMYFSPIPNLIFTRDIGIMINDHFLLNKPAKLARRRESLLAKYVFFNHAIFESLRSKLVEIEENDEQFLMPENEQGDKEETLEGGDVMMVAPNHLLIGISERTSVEAARQVMRKLFDKKVLTKVTLVKIPAKRDYMHIDTVFTQIKKNVWVLLASIGRAAEKHKRDLIWEELGQRNKAEELMIKQFYVENGLEKSRSFENLEDLLIDISEVDLKCKEPVKFVYSGNNVFPYGAREQWTDSCNLLVLKEGVAVGYDRNNKTSEAFENAGFEVVNVKDLLLDFEKNIKSPETLENTIILLPSAELSRARGGSHCMSLPILRASV</sequence>
<evidence type="ECO:0000256" key="3">
    <source>
        <dbReference type="ARBA" id="ARBA00012171"/>
    </source>
</evidence>
<dbReference type="PRINTS" id="PR01466">
    <property type="entry name" value="ARGDEIMINASE"/>
</dbReference>
<gene>
    <name evidence="6" type="ORF">DJ013_00965</name>
</gene>
<evidence type="ECO:0000256" key="4">
    <source>
        <dbReference type="ARBA" id="ARBA00022801"/>
    </source>
</evidence>
<comment type="pathway">
    <text evidence="1">Amino-acid degradation; L-arginine degradation via ADI pathway; carbamoyl phosphate from L-arginine: step 1/2.</text>
</comment>
<dbReference type="Proteomes" id="UP000249873">
    <property type="component" value="Chromosome"/>
</dbReference>
<evidence type="ECO:0000313" key="6">
    <source>
        <dbReference type="EMBL" id="AWV96828.1"/>
    </source>
</evidence>
<dbReference type="GO" id="GO:0019546">
    <property type="term" value="P:L-arginine deiminase pathway"/>
    <property type="evidence" value="ECO:0007669"/>
    <property type="project" value="TreeGrafter"/>
</dbReference>
<dbReference type="InterPro" id="IPR003876">
    <property type="entry name" value="Arg_deiminase"/>
</dbReference>
<dbReference type="SUPFAM" id="SSF55909">
    <property type="entry name" value="Pentein"/>
    <property type="match status" value="1"/>
</dbReference>
<dbReference type="AlphaFoldDB" id="A0A2Z4G6P7"/>
<evidence type="ECO:0000256" key="2">
    <source>
        <dbReference type="ARBA" id="ARBA00010206"/>
    </source>
</evidence>
<comment type="similarity">
    <text evidence="2">Belongs to the arginine deiminase family.</text>
</comment>
<dbReference type="PANTHER" id="PTHR47271">
    <property type="entry name" value="ARGININE DEIMINASE"/>
    <property type="match status" value="1"/>
</dbReference>
<dbReference type="GO" id="GO:0016740">
    <property type="term" value="F:transferase activity"/>
    <property type="evidence" value="ECO:0007669"/>
    <property type="project" value="UniProtKB-KW"/>
</dbReference>
<keyword evidence="6" id="KW-0808">Transferase</keyword>
<dbReference type="EC" id="3.5.3.6" evidence="3"/>
<proteinExistence type="inferred from homology"/>
<dbReference type="EMBL" id="CP029480">
    <property type="protein sequence ID" value="AWV96828.1"/>
    <property type="molecule type" value="Genomic_DNA"/>
</dbReference>
<dbReference type="PANTHER" id="PTHR47271:SF2">
    <property type="entry name" value="ARGININE DEIMINASE"/>
    <property type="match status" value="1"/>
</dbReference>
<name>A0A2Z4G6P7_9BACT</name>
<dbReference type="GO" id="GO:0016990">
    <property type="term" value="F:arginine deiminase activity"/>
    <property type="evidence" value="ECO:0007669"/>
    <property type="project" value="UniProtKB-EC"/>
</dbReference>